<accession>A0A848M7E3</accession>
<keyword evidence="2" id="KW-0812">Transmembrane</keyword>
<dbReference type="AlphaFoldDB" id="A0A848M7E3"/>
<dbReference type="InterPro" id="IPR019690">
    <property type="entry name" value="DUF2569"/>
</dbReference>
<feature type="transmembrane region" description="Helical" evidence="2">
    <location>
        <begin position="112"/>
        <end position="134"/>
    </location>
</feature>
<feature type="compositionally biased region" description="Polar residues" evidence="1">
    <location>
        <begin position="1"/>
        <end position="12"/>
    </location>
</feature>
<proteinExistence type="predicted"/>
<evidence type="ECO:0000313" key="4">
    <source>
        <dbReference type="Proteomes" id="UP000565468"/>
    </source>
</evidence>
<evidence type="ECO:0000313" key="3">
    <source>
        <dbReference type="EMBL" id="NMO96110.1"/>
    </source>
</evidence>
<keyword evidence="2" id="KW-1133">Transmembrane helix</keyword>
<dbReference type="Proteomes" id="UP000565468">
    <property type="component" value="Unassembled WGS sequence"/>
</dbReference>
<feature type="transmembrane region" description="Helical" evidence="2">
    <location>
        <begin position="75"/>
        <end position="100"/>
    </location>
</feature>
<reference evidence="3 4" key="1">
    <citation type="submission" date="2020-04" db="EMBL/GenBank/DDBJ databases">
        <title>Paenibacillus algicola sp. nov., a novel marine bacterium producing alginate lyase.</title>
        <authorList>
            <person name="Huang H."/>
        </authorList>
    </citation>
    <scope>NUCLEOTIDE SEQUENCE [LARGE SCALE GENOMIC DNA]</scope>
    <source>
        <strain evidence="3 4">L7-75</strain>
    </source>
</reference>
<name>A0A848M7E3_PAELE</name>
<sequence>MELTNSQQSGPVSQPPAAEKKKPKGLGGWMILVQISILLSLIISSFALNNTIIVLGSEELKLFSDETSIYYEPVLMPLIWFELLVLVSQLILLVVIIFLLYRRKRAFPKTMIGFMVLGAVAGILDHAVINQISFITEEELAHSSKVVGRTIFYSAIWIPYLLRSKRVKNTFVK</sequence>
<keyword evidence="4" id="KW-1185">Reference proteome</keyword>
<keyword evidence="2" id="KW-0472">Membrane</keyword>
<comment type="caution">
    <text evidence="3">The sequence shown here is derived from an EMBL/GenBank/DDBJ whole genome shotgun (WGS) entry which is preliminary data.</text>
</comment>
<dbReference type="RefSeq" id="WP_169504889.1">
    <property type="nucleotide sequence ID" value="NZ_JABBPN010000007.1"/>
</dbReference>
<evidence type="ECO:0000256" key="2">
    <source>
        <dbReference type="SAM" id="Phobius"/>
    </source>
</evidence>
<evidence type="ECO:0000256" key="1">
    <source>
        <dbReference type="SAM" id="MobiDB-lite"/>
    </source>
</evidence>
<feature type="transmembrane region" description="Helical" evidence="2">
    <location>
        <begin position="29"/>
        <end position="55"/>
    </location>
</feature>
<dbReference type="EMBL" id="JABBPN010000007">
    <property type="protein sequence ID" value="NMO96110.1"/>
    <property type="molecule type" value="Genomic_DNA"/>
</dbReference>
<feature type="region of interest" description="Disordered" evidence="1">
    <location>
        <begin position="1"/>
        <end position="23"/>
    </location>
</feature>
<organism evidence="3 4">
    <name type="scientific">Paenibacillus lemnae</name>
    <dbReference type="NCBI Taxonomy" id="1330551"/>
    <lineage>
        <taxon>Bacteria</taxon>
        <taxon>Bacillati</taxon>
        <taxon>Bacillota</taxon>
        <taxon>Bacilli</taxon>
        <taxon>Bacillales</taxon>
        <taxon>Paenibacillaceae</taxon>
        <taxon>Paenibacillus</taxon>
    </lineage>
</organism>
<dbReference type="Pfam" id="PF10754">
    <property type="entry name" value="DUF2569"/>
    <property type="match status" value="1"/>
</dbReference>
<gene>
    <name evidence="3" type="ORF">HII30_10050</name>
</gene>
<protein>
    <submittedName>
        <fullName evidence="3">DUF2569 domain-containing protein</fullName>
    </submittedName>
</protein>
<feature type="transmembrane region" description="Helical" evidence="2">
    <location>
        <begin position="146"/>
        <end position="163"/>
    </location>
</feature>